<feature type="compositionally biased region" description="Low complexity" evidence="1">
    <location>
        <begin position="432"/>
        <end position="446"/>
    </location>
</feature>
<accession>A0A7X1I6T4</accession>
<comment type="caution">
    <text evidence="4">The sequence shown here is derived from an EMBL/GenBank/DDBJ whole genome shotgun (WGS) entry which is preliminary data.</text>
</comment>
<keyword evidence="2" id="KW-1133">Transmembrane helix</keyword>
<dbReference type="AlphaFoldDB" id="A0A7X1I6T4"/>
<organism evidence="4 5">
    <name type="scientific">Streptomyces mexicanus</name>
    <dbReference type="NCBI Taxonomy" id="178566"/>
    <lineage>
        <taxon>Bacteria</taxon>
        <taxon>Bacillati</taxon>
        <taxon>Actinomycetota</taxon>
        <taxon>Actinomycetes</taxon>
        <taxon>Kitasatosporales</taxon>
        <taxon>Streptomycetaceae</taxon>
        <taxon>Streptomyces</taxon>
    </lineage>
</organism>
<dbReference type="RefSeq" id="WP_159675553.1">
    <property type="nucleotide sequence ID" value="NZ_JACMHY010000022.1"/>
</dbReference>
<name>A0A7X1I6T4_9ACTN</name>
<protein>
    <recommendedName>
        <fullName evidence="6">PE-PGRS family protein</fullName>
    </recommendedName>
</protein>
<feature type="chain" id="PRO_5031250525" description="PE-PGRS family protein" evidence="3">
    <location>
        <begin position="27"/>
        <end position="485"/>
    </location>
</feature>
<evidence type="ECO:0000256" key="2">
    <source>
        <dbReference type="SAM" id="Phobius"/>
    </source>
</evidence>
<keyword evidence="3" id="KW-0732">Signal</keyword>
<sequence>MRRLAACLLALTAFLGLVAVPQPAAADGPISTGVEVACDYGGGLLGHAIISGVNKLTHSDLCDKVGDATQKKVSQAWKSVWDSLLGDVIKSGQDATKWIIRKVLTVALLGPSLDLEATGLFGQGATLAGMLTWLGLVIAAAGAMWQIGKMAVTGQTKHLGRAMAGWVENLVLSAIGVGIVATLLQIGDALTNGLVNATFSNNDQAYDRIVAVMVPAGVSNPVIVIGIVLALLLIGFIQMILVFLRQSAIPIQCLLLPVAGAGRVGGDATRQWAPRLITSIMVVITYKPILAVIICTGFAEFGSSKTLAEWLRGCATLLLAVLAPGPLTRIFAPFGEAVGAGMASGGISGAFVGAAGFIAGRGNGGDGAGAAPEPATPMQHAQFVEHSMGPQSGQPGRDGQDGQRGDAQAQAARNESAVPRQASGQDGSVPVTGAPTGSANAAAGAGTGQAAGAAGVAAIGIQVLDGVSNGIKGASRQIGNGGNTQ</sequence>
<dbReference type="OrthoDB" id="4091895at2"/>
<evidence type="ECO:0000256" key="3">
    <source>
        <dbReference type="SAM" id="SignalP"/>
    </source>
</evidence>
<feature type="transmembrane region" description="Helical" evidence="2">
    <location>
        <begin position="120"/>
        <end position="145"/>
    </location>
</feature>
<dbReference type="EMBL" id="JACMHY010000022">
    <property type="protein sequence ID" value="MBC2869864.1"/>
    <property type="molecule type" value="Genomic_DNA"/>
</dbReference>
<keyword evidence="5" id="KW-1185">Reference proteome</keyword>
<gene>
    <name evidence="4" type="ORF">H1R13_34395</name>
</gene>
<feature type="signal peptide" evidence="3">
    <location>
        <begin position="1"/>
        <end position="26"/>
    </location>
</feature>
<feature type="region of interest" description="Disordered" evidence="1">
    <location>
        <begin position="386"/>
        <end position="446"/>
    </location>
</feature>
<reference evidence="4 5" key="1">
    <citation type="submission" date="2020-08" db="EMBL/GenBank/DDBJ databases">
        <title>Whole-Genome Sequence of French Clinical Streptomyces mexicanus Strain Q0842.</title>
        <authorList>
            <person name="Boxberger M."/>
            <person name="La Scola B."/>
        </authorList>
    </citation>
    <scope>NUCLEOTIDE SEQUENCE [LARGE SCALE GENOMIC DNA]</scope>
    <source>
        <strain evidence="4 5">Marseille-Q0842</strain>
    </source>
</reference>
<feature type="transmembrane region" description="Helical" evidence="2">
    <location>
        <begin position="166"/>
        <end position="186"/>
    </location>
</feature>
<dbReference type="Proteomes" id="UP000517694">
    <property type="component" value="Unassembled WGS sequence"/>
</dbReference>
<proteinExistence type="predicted"/>
<keyword evidence="2" id="KW-0472">Membrane</keyword>
<evidence type="ECO:0000313" key="4">
    <source>
        <dbReference type="EMBL" id="MBC2869864.1"/>
    </source>
</evidence>
<feature type="transmembrane region" description="Helical" evidence="2">
    <location>
        <begin position="222"/>
        <end position="244"/>
    </location>
</feature>
<keyword evidence="2" id="KW-0812">Transmembrane</keyword>
<evidence type="ECO:0000313" key="5">
    <source>
        <dbReference type="Proteomes" id="UP000517694"/>
    </source>
</evidence>
<evidence type="ECO:0000256" key="1">
    <source>
        <dbReference type="SAM" id="MobiDB-lite"/>
    </source>
</evidence>
<evidence type="ECO:0008006" key="6">
    <source>
        <dbReference type="Google" id="ProtNLM"/>
    </source>
</evidence>